<dbReference type="GO" id="GO:0043565">
    <property type="term" value="F:sequence-specific DNA binding"/>
    <property type="evidence" value="ECO:0007669"/>
    <property type="project" value="InterPro"/>
</dbReference>
<dbReference type="PANTHER" id="PTHR46796">
    <property type="entry name" value="HTH-TYPE TRANSCRIPTIONAL ACTIVATOR RHAS-RELATED"/>
    <property type="match status" value="1"/>
</dbReference>
<accession>A0A2V4T7F6</accession>
<reference evidence="5 6" key="1">
    <citation type="submission" date="2018-06" db="EMBL/GenBank/DDBJ databases">
        <title>Genomic Encyclopedia of Type Strains, Phase IV (KMG-V): Genome sequencing to study the core and pangenomes of soil and plant-associated prokaryotes.</title>
        <authorList>
            <person name="Whitman W."/>
        </authorList>
    </citation>
    <scope>NUCLEOTIDE SEQUENCE [LARGE SCALE GENOMIC DNA]</scope>
    <source>
        <strain evidence="5 6">SRCL-318</strain>
    </source>
</reference>
<evidence type="ECO:0000256" key="2">
    <source>
        <dbReference type="ARBA" id="ARBA00023125"/>
    </source>
</evidence>
<proteinExistence type="predicted"/>
<evidence type="ECO:0000313" key="6">
    <source>
        <dbReference type="Proteomes" id="UP000247772"/>
    </source>
</evidence>
<keyword evidence="1" id="KW-0805">Transcription regulation</keyword>
<dbReference type="Proteomes" id="UP000247772">
    <property type="component" value="Unassembled WGS sequence"/>
</dbReference>
<dbReference type="InterPro" id="IPR009057">
    <property type="entry name" value="Homeodomain-like_sf"/>
</dbReference>
<keyword evidence="2" id="KW-0238">DNA-binding</keyword>
<feature type="domain" description="HTH araC/xylS-type" evidence="4">
    <location>
        <begin position="214"/>
        <end position="315"/>
    </location>
</feature>
<keyword evidence="3" id="KW-0804">Transcription</keyword>
<dbReference type="PROSITE" id="PS01124">
    <property type="entry name" value="HTH_ARAC_FAMILY_2"/>
    <property type="match status" value="1"/>
</dbReference>
<evidence type="ECO:0000259" key="4">
    <source>
        <dbReference type="PROSITE" id="PS01124"/>
    </source>
</evidence>
<dbReference type="EMBL" id="QJSQ01000014">
    <property type="protein sequence ID" value="PYE21495.1"/>
    <property type="molecule type" value="Genomic_DNA"/>
</dbReference>
<dbReference type="InterPro" id="IPR050204">
    <property type="entry name" value="AraC_XylS_family_regulators"/>
</dbReference>
<dbReference type="AlphaFoldDB" id="A0A2V4T7F6"/>
<dbReference type="PANTHER" id="PTHR46796:SF12">
    <property type="entry name" value="HTH-TYPE DNA-BINDING TRANSCRIPTIONAL ACTIVATOR EUTR"/>
    <property type="match status" value="1"/>
</dbReference>
<organism evidence="5 6">
    <name type="scientific">Paraburkholderia silvatlantica</name>
    <dbReference type="NCBI Taxonomy" id="321895"/>
    <lineage>
        <taxon>Bacteria</taxon>
        <taxon>Pseudomonadati</taxon>
        <taxon>Pseudomonadota</taxon>
        <taxon>Betaproteobacteria</taxon>
        <taxon>Burkholderiales</taxon>
        <taxon>Burkholderiaceae</taxon>
        <taxon>Paraburkholderia</taxon>
    </lineage>
</organism>
<dbReference type="RefSeq" id="WP_110855822.1">
    <property type="nucleotide sequence ID" value="NZ_QJSQ01000014.1"/>
</dbReference>
<dbReference type="OrthoDB" id="185346at2"/>
<evidence type="ECO:0000313" key="5">
    <source>
        <dbReference type="EMBL" id="PYE21495.1"/>
    </source>
</evidence>
<dbReference type="InterPro" id="IPR018060">
    <property type="entry name" value="HTH_AraC"/>
</dbReference>
<gene>
    <name evidence="5" type="ORF">C7410_114136</name>
</gene>
<evidence type="ECO:0000256" key="1">
    <source>
        <dbReference type="ARBA" id="ARBA00023015"/>
    </source>
</evidence>
<dbReference type="GO" id="GO:0003700">
    <property type="term" value="F:DNA-binding transcription factor activity"/>
    <property type="evidence" value="ECO:0007669"/>
    <property type="project" value="InterPro"/>
</dbReference>
<evidence type="ECO:0000256" key="3">
    <source>
        <dbReference type="ARBA" id="ARBA00023163"/>
    </source>
</evidence>
<dbReference type="SMART" id="SM00342">
    <property type="entry name" value="HTH_ARAC"/>
    <property type="match status" value="1"/>
</dbReference>
<dbReference type="Pfam" id="PF12833">
    <property type="entry name" value="HTH_18"/>
    <property type="match status" value="1"/>
</dbReference>
<dbReference type="SUPFAM" id="SSF46689">
    <property type="entry name" value="Homeodomain-like"/>
    <property type="match status" value="2"/>
</dbReference>
<sequence>MQFFVASYVDILEHSAAVIGWRQTYDQLECGRPHSTLTQLCGDGYQMFLERIDKRVVQRGISPDGRLCIGVAWQGATFEPADWAEAPGVCRVALLRNGEPFNLHMPAGASILAVNLDYQLFRAQAQTCLDDTQLRAIDEASSIDVPMSVLSRVAVSLQDVLQQVARRHDETPGSGGDHELGERVMSAFMELFGGGRRDRTGRSRSLAVSNWLVKRSEELLFDQMATRLTVTDLCTRLKVSRRTLQNSFQVVTGTSPVEYLRGLRLNAARRRLTSTQSDALRVGDIAAEVGFDHLSYFARHYRDLFGELPSHTRRLRGATAPQGQGIRQH</sequence>
<protein>
    <submittedName>
        <fullName evidence="5">Helix-turn-helix protein</fullName>
    </submittedName>
</protein>
<dbReference type="Gene3D" id="1.10.10.60">
    <property type="entry name" value="Homeodomain-like"/>
    <property type="match status" value="1"/>
</dbReference>
<comment type="caution">
    <text evidence="5">The sequence shown here is derived from an EMBL/GenBank/DDBJ whole genome shotgun (WGS) entry which is preliminary data.</text>
</comment>
<dbReference type="PROSITE" id="PS00041">
    <property type="entry name" value="HTH_ARAC_FAMILY_1"/>
    <property type="match status" value="1"/>
</dbReference>
<name>A0A2V4T7F6_9BURK</name>
<dbReference type="InterPro" id="IPR018062">
    <property type="entry name" value="HTH_AraC-typ_CS"/>
</dbReference>